<keyword evidence="1" id="KW-0812">Transmembrane</keyword>
<reference evidence="2" key="1">
    <citation type="submission" date="2013-01" db="EMBL/GenBank/DDBJ databases">
        <title>Genome draft of Hydrogenophaga taeniospiralis 2K1.</title>
        <authorList>
            <person name="Gomila M."/>
            <person name="Lalucat J."/>
        </authorList>
    </citation>
    <scope>NUCLEOTIDE SEQUENCE</scope>
    <source>
        <strain evidence="2">CCUG 15921</strain>
    </source>
</reference>
<proteinExistence type="predicted"/>
<gene>
    <name evidence="2" type="ORF">H010_16024</name>
</gene>
<dbReference type="RefSeq" id="WP_068167385.1">
    <property type="nucleotide sequence ID" value="NZ_AOGK01000014.1"/>
</dbReference>
<evidence type="ECO:0000313" key="2">
    <source>
        <dbReference type="EMBL" id="MDG5976777.1"/>
    </source>
</evidence>
<dbReference type="Proteomes" id="UP001152876">
    <property type="component" value="Unassembled WGS sequence"/>
</dbReference>
<evidence type="ECO:0000256" key="1">
    <source>
        <dbReference type="SAM" id="Phobius"/>
    </source>
</evidence>
<dbReference type="AlphaFoldDB" id="A0A9X4NSW9"/>
<keyword evidence="3" id="KW-1185">Reference proteome</keyword>
<name>A0A9X4NSW9_9BURK</name>
<evidence type="ECO:0000313" key="3">
    <source>
        <dbReference type="Proteomes" id="UP001152876"/>
    </source>
</evidence>
<comment type="caution">
    <text evidence="2">The sequence shown here is derived from an EMBL/GenBank/DDBJ whole genome shotgun (WGS) entry which is preliminary data.</text>
</comment>
<dbReference type="EMBL" id="AOGK01000014">
    <property type="protein sequence ID" value="MDG5976777.1"/>
    <property type="molecule type" value="Genomic_DNA"/>
</dbReference>
<feature type="transmembrane region" description="Helical" evidence="1">
    <location>
        <begin position="17"/>
        <end position="35"/>
    </location>
</feature>
<feature type="transmembrane region" description="Helical" evidence="1">
    <location>
        <begin position="68"/>
        <end position="88"/>
    </location>
</feature>
<keyword evidence="1" id="KW-1133">Transmembrane helix</keyword>
<accession>A0A9X4NSW9</accession>
<protein>
    <submittedName>
        <fullName evidence="2">Uncharacterized protein</fullName>
    </submittedName>
</protein>
<organism evidence="2 3">
    <name type="scientific">Hydrogenophaga taeniospiralis CCUG 15921</name>
    <dbReference type="NCBI Taxonomy" id="1281780"/>
    <lineage>
        <taxon>Bacteria</taxon>
        <taxon>Pseudomonadati</taxon>
        <taxon>Pseudomonadota</taxon>
        <taxon>Betaproteobacteria</taxon>
        <taxon>Burkholderiales</taxon>
        <taxon>Comamonadaceae</taxon>
        <taxon>Hydrogenophaga</taxon>
    </lineage>
</organism>
<feature type="transmembrane region" description="Helical" evidence="1">
    <location>
        <begin position="41"/>
        <end position="61"/>
    </location>
</feature>
<keyword evidence="1" id="KW-0472">Membrane</keyword>
<sequence length="89" mass="9768">MKAAPAKAKALFSHRQLYLAWAVVSAVGLTVARYIDPYVFGFSAFGAAFVSGFLILGAVVLSWRLWPWAVLSAIPTVLAFMLLSTYRWA</sequence>